<dbReference type="SMART" id="SM00558">
    <property type="entry name" value="JmjC"/>
    <property type="match status" value="1"/>
</dbReference>
<dbReference type="RefSeq" id="WP_266061056.1">
    <property type="nucleotide sequence ID" value="NZ_JAPKFM010000005.1"/>
</dbReference>
<dbReference type="SUPFAM" id="SSF51197">
    <property type="entry name" value="Clavaminate synthase-like"/>
    <property type="match status" value="1"/>
</dbReference>
<dbReference type="Proteomes" id="UP001143347">
    <property type="component" value="Unassembled WGS sequence"/>
</dbReference>
<keyword evidence="6" id="KW-1185">Reference proteome</keyword>
<organism evidence="5 6">
    <name type="scientific">Gordonia aquimaris</name>
    <dbReference type="NCBI Taxonomy" id="2984863"/>
    <lineage>
        <taxon>Bacteria</taxon>
        <taxon>Bacillati</taxon>
        <taxon>Actinomycetota</taxon>
        <taxon>Actinomycetes</taxon>
        <taxon>Mycobacteriales</taxon>
        <taxon>Gordoniaceae</taxon>
        <taxon>Gordonia</taxon>
    </lineage>
</organism>
<proteinExistence type="predicted"/>
<dbReference type="PANTHER" id="PTHR13096">
    <property type="entry name" value="MINA53 MYC INDUCED NUCLEAR ANTIGEN"/>
    <property type="match status" value="1"/>
</dbReference>
<feature type="domain" description="JmjC" evidence="4">
    <location>
        <begin position="98"/>
        <end position="245"/>
    </location>
</feature>
<dbReference type="Pfam" id="PF08007">
    <property type="entry name" value="JmjC_2"/>
    <property type="match status" value="1"/>
</dbReference>
<name>A0A9X3I490_9ACTN</name>
<keyword evidence="2" id="KW-0479">Metal-binding</keyword>
<dbReference type="Gene3D" id="2.60.120.650">
    <property type="entry name" value="Cupin"/>
    <property type="match status" value="1"/>
</dbReference>
<dbReference type="GO" id="GO:0051864">
    <property type="term" value="F:histone H3K36 demethylase activity"/>
    <property type="evidence" value="ECO:0007669"/>
    <property type="project" value="TreeGrafter"/>
</dbReference>
<keyword evidence="3" id="KW-0408">Iron</keyword>
<evidence type="ECO:0000256" key="3">
    <source>
        <dbReference type="ARBA" id="ARBA00023004"/>
    </source>
</evidence>
<gene>
    <name evidence="5" type="ORF">OSB52_07590</name>
</gene>
<evidence type="ECO:0000256" key="2">
    <source>
        <dbReference type="ARBA" id="ARBA00022723"/>
    </source>
</evidence>
<dbReference type="AlphaFoldDB" id="A0A9X3I490"/>
<dbReference type="InterPro" id="IPR039994">
    <property type="entry name" value="NO66-like"/>
</dbReference>
<evidence type="ECO:0000259" key="4">
    <source>
        <dbReference type="PROSITE" id="PS51184"/>
    </source>
</evidence>
<accession>A0A9X3I490</accession>
<reference evidence="5" key="1">
    <citation type="submission" date="2022-10" db="EMBL/GenBank/DDBJ databases">
        <title>WGS of marine actinomycetes from Thailand.</title>
        <authorList>
            <person name="Thawai C."/>
        </authorList>
    </citation>
    <scope>NUCLEOTIDE SEQUENCE</scope>
    <source>
        <strain evidence="5">SW21</strain>
    </source>
</reference>
<dbReference type="GO" id="GO:0032453">
    <property type="term" value="F:histone H3K4 demethylase activity"/>
    <property type="evidence" value="ECO:0007669"/>
    <property type="project" value="TreeGrafter"/>
</dbReference>
<evidence type="ECO:0000256" key="1">
    <source>
        <dbReference type="ARBA" id="ARBA00001954"/>
    </source>
</evidence>
<dbReference type="EMBL" id="JAPKFM010000005">
    <property type="protein sequence ID" value="MCX2963956.1"/>
    <property type="molecule type" value="Genomic_DNA"/>
</dbReference>
<comment type="cofactor">
    <cofactor evidence="1">
        <name>Fe(2+)</name>
        <dbReference type="ChEBI" id="CHEBI:29033"/>
    </cofactor>
</comment>
<dbReference type="InterPro" id="IPR003347">
    <property type="entry name" value="JmjC_dom"/>
</dbReference>
<evidence type="ECO:0000313" key="5">
    <source>
        <dbReference type="EMBL" id="MCX2963956.1"/>
    </source>
</evidence>
<comment type="caution">
    <text evidence="5">The sequence shown here is derived from an EMBL/GenBank/DDBJ whole genome shotgun (WGS) entry which is preliminary data.</text>
</comment>
<dbReference type="PANTHER" id="PTHR13096:SF9">
    <property type="entry name" value="BIFUNCTIONAL LYSINE-SPECIFIC DEMETHYLASE AND HISTIDYL-HYDROXYLASE"/>
    <property type="match status" value="1"/>
</dbReference>
<dbReference type="PROSITE" id="PS51184">
    <property type="entry name" value="JMJC"/>
    <property type="match status" value="1"/>
</dbReference>
<evidence type="ECO:0000313" key="6">
    <source>
        <dbReference type="Proteomes" id="UP001143347"/>
    </source>
</evidence>
<sequence>MLSRCISIGAADFARDHWGRRPLLSRADTLPRDFGDLLSPATVDELLTARGVRAPFIRMAKDGGLLARDCYVGPAGFGAEIGDQVDSAKVLSRFAEGATIVLQGLHRLWPPVIDFARGMVDDLGHPVQTNAYITPPANRGFDPHYDVHDVFVLQVSGRKRWLVHDPVHRDPLDTQPWTDHRPAIEARAREQPVIDTVLEPGDAVYLPRGWVHSAQAMGETSIHLTVGVSAVTRHDVVRAIVDALGDNDMLRESLAIPLDLADHDQAAVTARSVLTSVIDVLREETDELADAAATRLSRRHAERTRAVAVAPLATLDAIGRVDTTTAFRWRPGLIGSLRHSNSSVTLRLPDRSITFPASCADALVAIRSGQPLMAGNLPGLDGSDGCVLVRRLLREAVLVPVEPCPIEPTPHDSTESDG</sequence>
<protein>
    <submittedName>
        <fullName evidence="5">Cupin-like domain-containing protein</fullName>
    </submittedName>
</protein>
<dbReference type="GO" id="GO:0046872">
    <property type="term" value="F:metal ion binding"/>
    <property type="evidence" value="ECO:0007669"/>
    <property type="project" value="UniProtKB-KW"/>
</dbReference>